<proteinExistence type="predicted"/>
<evidence type="ECO:0000313" key="4">
    <source>
        <dbReference type="Proteomes" id="UP000591131"/>
    </source>
</evidence>
<feature type="transmembrane region" description="Helical" evidence="1">
    <location>
        <begin position="310"/>
        <end position="333"/>
    </location>
</feature>
<keyword evidence="1" id="KW-0472">Membrane</keyword>
<dbReference type="AlphaFoldDB" id="A0A7J6MGS6"/>
<dbReference type="OrthoDB" id="203525at2759"/>
<evidence type="ECO:0000313" key="3">
    <source>
        <dbReference type="EMBL" id="KAF4670822.1"/>
    </source>
</evidence>
<sequence>MSSTSSWLGPVVVATSCWALSDICCDHIIATSTPSAEGGAESKVSASSLAKPSLSPEFVALVGAGLSLVLGLVGLSVLPLNEVQGLESLATLAGVLHFLSYYCLLRAYCKIPSTVITPLLQLSALLMLPLHAMTGTRPIGLLTVLATVITTIGGLLPAVRGEITLMLQSSFWHGDRGIGVGLCVLSEALSVAYNMLMHFCTHTTAMTTYPLVDDTLLSSAFAAYSRCGNGLCALSLVVIVPSLRQAVVQPRRERRLILVNHSAGEVKSPVLRWVRIRVRTIDLFGAFVSQGLSLLGVSLAPFAYSRCPSAALVNAAEAGLQQVCNLLLAVLLWSTARVGRPASDIGVKITSAMIVLSGLYISTVSPS</sequence>
<feature type="transmembrane region" description="Helical" evidence="1">
    <location>
        <begin position="281"/>
        <end position="304"/>
    </location>
</feature>
<accession>A0A7J6MGS6</accession>
<gene>
    <name evidence="3" type="ORF">FOL47_001832</name>
</gene>
<keyword evidence="1" id="KW-0812">Transmembrane</keyword>
<feature type="transmembrane region" description="Helical" evidence="1">
    <location>
        <begin position="139"/>
        <end position="156"/>
    </location>
</feature>
<feature type="chain" id="PRO_5029539194" description="UbiA prenyltransferase domain-containing protein 1" evidence="2">
    <location>
        <begin position="20"/>
        <end position="367"/>
    </location>
</feature>
<evidence type="ECO:0000256" key="1">
    <source>
        <dbReference type="SAM" id="Phobius"/>
    </source>
</evidence>
<evidence type="ECO:0008006" key="5">
    <source>
        <dbReference type="Google" id="ProtNLM"/>
    </source>
</evidence>
<feature type="transmembrane region" description="Helical" evidence="1">
    <location>
        <begin position="177"/>
        <end position="196"/>
    </location>
</feature>
<feature type="transmembrane region" description="Helical" evidence="1">
    <location>
        <begin position="58"/>
        <end position="77"/>
    </location>
</feature>
<organism evidence="3 4">
    <name type="scientific">Perkinsus chesapeaki</name>
    <name type="common">Clam parasite</name>
    <name type="synonym">Perkinsus andrewsi</name>
    <dbReference type="NCBI Taxonomy" id="330153"/>
    <lineage>
        <taxon>Eukaryota</taxon>
        <taxon>Sar</taxon>
        <taxon>Alveolata</taxon>
        <taxon>Perkinsozoa</taxon>
        <taxon>Perkinsea</taxon>
        <taxon>Perkinsida</taxon>
        <taxon>Perkinsidae</taxon>
        <taxon>Perkinsus</taxon>
    </lineage>
</organism>
<feature type="transmembrane region" description="Helical" evidence="1">
    <location>
        <begin position="345"/>
        <end position="363"/>
    </location>
</feature>
<feature type="signal peptide" evidence="2">
    <location>
        <begin position="1"/>
        <end position="19"/>
    </location>
</feature>
<name>A0A7J6MGS6_PERCH</name>
<protein>
    <recommendedName>
        <fullName evidence="5">UbiA prenyltransferase domain-containing protein 1</fullName>
    </recommendedName>
</protein>
<keyword evidence="4" id="KW-1185">Reference proteome</keyword>
<dbReference type="EMBL" id="JAAPAO010000146">
    <property type="protein sequence ID" value="KAF4670822.1"/>
    <property type="molecule type" value="Genomic_DNA"/>
</dbReference>
<evidence type="ECO:0000256" key="2">
    <source>
        <dbReference type="SAM" id="SignalP"/>
    </source>
</evidence>
<keyword evidence="2" id="KW-0732">Signal</keyword>
<reference evidence="3 4" key="1">
    <citation type="submission" date="2020-04" db="EMBL/GenBank/DDBJ databases">
        <title>Perkinsus chesapeaki whole genome sequence.</title>
        <authorList>
            <person name="Bogema D.R."/>
        </authorList>
    </citation>
    <scope>NUCLEOTIDE SEQUENCE [LARGE SCALE GENOMIC DNA]</scope>
    <source>
        <strain evidence="3">ATCC PRA-425</strain>
    </source>
</reference>
<dbReference type="Proteomes" id="UP000591131">
    <property type="component" value="Unassembled WGS sequence"/>
</dbReference>
<keyword evidence="1" id="KW-1133">Transmembrane helix</keyword>
<comment type="caution">
    <text evidence="3">The sequence shown here is derived from an EMBL/GenBank/DDBJ whole genome shotgun (WGS) entry which is preliminary data.</text>
</comment>